<keyword evidence="6 10" id="KW-1133">Transmembrane helix</keyword>
<evidence type="ECO:0000256" key="5">
    <source>
        <dbReference type="ARBA" id="ARBA00022729"/>
    </source>
</evidence>
<dbReference type="Gene3D" id="1.10.3720.10">
    <property type="entry name" value="MetI-like"/>
    <property type="match status" value="1"/>
</dbReference>
<feature type="transmembrane region" description="Helical" evidence="10">
    <location>
        <begin position="85"/>
        <end position="108"/>
    </location>
</feature>
<feature type="transmembrane region" description="Helical" evidence="10">
    <location>
        <begin position="191"/>
        <end position="213"/>
    </location>
</feature>
<dbReference type="Gene3D" id="3.40.190.10">
    <property type="entry name" value="Periplasmic binding protein-like II"/>
    <property type="match status" value="2"/>
</dbReference>
<dbReference type="InterPro" id="IPR000515">
    <property type="entry name" value="MetI-like"/>
</dbReference>
<comment type="similarity">
    <text evidence="3">Belongs to the NlpA lipoprotein family.</text>
</comment>
<evidence type="ECO:0000256" key="9">
    <source>
        <dbReference type="ARBA" id="ARBA00023288"/>
    </source>
</evidence>
<proteinExistence type="inferred from homology"/>
<feature type="region of interest" description="Disordered" evidence="11">
    <location>
        <begin position="217"/>
        <end position="255"/>
    </location>
</feature>
<dbReference type="InterPro" id="IPR004872">
    <property type="entry name" value="Lipoprotein_NlpA"/>
</dbReference>
<evidence type="ECO:0000256" key="7">
    <source>
        <dbReference type="ARBA" id="ARBA00023136"/>
    </source>
</evidence>
<feature type="transmembrane region" description="Helical" evidence="10">
    <location>
        <begin position="20"/>
        <end position="41"/>
    </location>
</feature>
<reference evidence="13 14" key="1">
    <citation type="submission" date="2023-08" db="EMBL/GenBank/DDBJ databases">
        <title>The draft genome sequence of Paracraurococcus sp. LOR1-02.</title>
        <authorList>
            <person name="Kingkaew E."/>
            <person name="Tanasupawat S."/>
        </authorList>
    </citation>
    <scope>NUCLEOTIDE SEQUENCE [LARGE SCALE GENOMIC DNA]</scope>
    <source>
        <strain evidence="13 14">LOR1-02</strain>
    </source>
</reference>
<keyword evidence="7 10" id="KW-0472">Membrane</keyword>
<dbReference type="PROSITE" id="PS50928">
    <property type="entry name" value="ABC_TM1"/>
    <property type="match status" value="1"/>
</dbReference>
<feature type="domain" description="ABC transmembrane type-1" evidence="12">
    <location>
        <begin position="16"/>
        <end position="210"/>
    </location>
</feature>
<dbReference type="RefSeq" id="WP_305107742.1">
    <property type="nucleotide sequence ID" value="NZ_JAUTWS010000061.1"/>
</dbReference>
<dbReference type="SUPFAM" id="SSF53850">
    <property type="entry name" value="Periplasmic binding protein-like II"/>
    <property type="match status" value="1"/>
</dbReference>
<evidence type="ECO:0000313" key="14">
    <source>
        <dbReference type="Proteomes" id="UP001243009"/>
    </source>
</evidence>
<dbReference type="Pfam" id="PF00528">
    <property type="entry name" value="BPD_transp_1"/>
    <property type="match status" value="1"/>
</dbReference>
<name>A0ABT9E9K2_9PROT</name>
<evidence type="ECO:0000259" key="12">
    <source>
        <dbReference type="PROSITE" id="PS50928"/>
    </source>
</evidence>
<evidence type="ECO:0000313" key="13">
    <source>
        <dbReference type="EMBL" id="MDO9712882.1"/>
    </source>
</evidence>
<keyword evidence="10" id="KW-0813">Transport</keyword>
<accession>A0ABT9E9K2</accession>
<dbReference type="InterPro" id="IPR035906">
    <property type="entry name" value="MetI-like_sf"/>
</dbReference>
<feature type="transmembrane region" description="Helical" evidence="10">
    <location>
        <begin position="149"/>
        <end position="171"/>
    </location>
</feature>
<gene>
    <name evidence="13" type="ORF">Q7A36_31420</name>
</gene>
<dbReference type="SUPFAM" id="SSF161098">
    <property type="entry name" value="MetI-like"/>
    <property type="match status" value="1"/>
</dbReference>
<evidence type="ECO:0000256" key="4">
    <source>
        <dbReference type="ARBA" id="ARBA00022692"/>
    </source>
</evidence>
<dbReference type="PANTHER" id="PTHR30429:SF1">
    <property type="entry name" value="D-METHIONINE-BINDING LIPOPROTEIN METQ-RELATED"/>
    <property type="match status" value="1"/>
</dbReference>
<dbReference type="Proteomes" id="UP001243009">
    <property type="component" value="Unassembled WGS sequence"/>
</dbReference>
<evidence type="ECO:0000256" key="10">
    <source>
        <dbReference type="RuleBase" id="RU363032"/>
    </source>
</evidence>
<dbReference type="PANTHER" id="PTHR30429">
    <property type="entry name" value="D-METHIONINE-BINDING LIPOPROTEIN METQ"/>
    <property type="match status" value="1"/>
</dbReference>
<comment type="similarity">
    <text evidence="10">Belongs to the binding-protein-dependent transport system permease family.</text>
</comment>
<dbReference type="EMBL" id="JAUTWS010000061">
    <property type="protein sequence ID" value="MDO9712882.1"/>
    <property type="molecule type" value="Genomic_DNA"/>
</dbReference>
<evidence type="ECO:0000256" key="3">
    <source>
        <dbReference type="ARBA" id="ARBA00008973"/>
    </source>
</evidence>
<keyword evidence="8" id="KW-0564">Palmitate</keyword>
<evidence type="ECO:0000256" key="11">
    <source>
        <dbReference type="SAM" id="MobiDB-lite"/>
    </source>
</evidence>
<protein>
    <submittedName>
        <fullName evidence="13">MetQ/NlpA family ABC transporter substrate-binding protein</fullName>
    </submittedName>
</protein>
<comment type="caution">
    <text evidence="13">The sequence shown here is derived from an EMBL/GenBank/DDBJ whole genome shotgun (WGS) entry which is preliminary data.</text>
</comment>
<keyword evidence="9" id="KW-0449">Lipoprotein</keyword>
<keyword evidence="14" id="KW-1185">Reference proteome</keyword>
<dbReference type="NCBIfam" id="TIGR00363">
    <property type="entry name" value="MetQ/NlpA family lipoprotein"/>
    <property type="match status" value="1"/>
</dbReference>
<evidence type="ECO:0000256" key="2">
    <source>
        <dbReference type="ARBA" id="ARBA00004651"/>
    </source>
</evidence>
<feature type="transmembrane region" description="Helical" evidence="10">
    <location>
        <begin position="61"/>
        <end position="79"/>
    </location>
</feature>
<dbReference type="CDD" id="cd06261">
    <property type="entry name" value="TM_PBP2"/>
    <property type="match status" value="1"/>
</dbReference>
<comment type="subcellular location">
    <subcellularLocation>
        <location evidence="2 10">Cell membrane</location>
        <topology evidence="2 10">Multi-pass membrane protein</topology>
    </subcellularLocation>
    <subcellularLocation>
        <location evidence="1">Membrane</location>
        <topology evidence="1">Lipid-anchor</topology>
    </subcellularLocation>
</comment>
<dbReference type="CDD" id="cd13526">
    <property type="entry name" value="PBP2_lipoprotein_MetQ_like"/>
    <property type="match status" value="1"/>
</dbReference>
<evidence type="ECO:0000256" key="6">
    <source>
        <dbReference type="ARBA" id="ARBA00022989"/>
    </source>
</evidence>
<keyword evidence="4 10" id="KW-0812">Transmembrane</keyword>
<dbReference type="Pfam" id="PF03180">
    <property type="entry name" value="Lipoprotein_9"/>
    <property type="match status" value="1"/>
</dbReference>
<evidence type="ECO:0000256" key="1">
    <source>
        <dbReference type="ARBA" id="ARBA00004635"/>
    </source>
</evidence>
<organism evidence="13 14">
    <name type="scientific">Paracraurococcus lichenis</name>
    <dbReference type="NCBI Taxonomy" id="3064888"/>
    <lineage>
        <taxon>Bacteria</taxon>
        <taxon>Pseudomonadati</taxon>
        <taxon>Pseudomonadota</taxon>
        <taxon>Alphaproteobacteria</taxon>
        <taxon>Acetobacterales</taxon>
        <taxon>Roseomonadaceae</taxon>
        <taxon>Paracraurococcus</taxon>
    </lineage>
</organism>
<keyword evidence="5" id="KW-0732">Signal</keyword>
<sequence length="490" mass="51715">MGWLTPTMQDLLLEAFWETLVMVGASAAIAVACGLPLALLLQVTGPGGLRPMPWLQRPLGLLVNALRSTPFIILMVAIVPFTRLVAGTSIGTGAAIVPLALAATAFLARLFENALREVDAGVVEAARAMGASRWQIVTKVLVPEALPGLIAAVTVALVSLVGFSAMAGAIGGGGLGDLGIRFGYQRFMPEVMATVVLVLIILVQGLQSLGGLVGPPPVPPLKEARDAPPPTAAARRSRHPRPGPGAGGGQHARPLRIGVTAGPHAQVMEKVREIAARDGLVLRITEFQDYIQPNAALAAGDLDANSYQHQPFLDQQVRDRNLPLVAVGKTLIFPLGVYSRRHRALADLPAGGRIAIPNDPTNGGRALVLLAAHGAFELRAGSDFRATVADITVNPRRLRILELDAAQPPRALDEVEAATINSNYAFQAGLNPVRDSIALENADSPYANLIAVRRQDRDAAWVARLVAAYQTPEIREFAATTFQGAVVPAF</sequence>
<evidence type="ECO:0000256" key="8">
    <source>
        <dbReference type="ARBA" id="ARBA00023139"/>
    </source>
</evidence>